<organism evidence="2 3">
    <name type="scientific">Runella salmonicolor</name>
    <dbReference type="NCBI Taxonomy" id="2950278"/>
    <lineage>
        <taxon>Bacteria</taxon>
        <taxon>Pseudomonadati</taxon>
        <taxon>Bacteroidota</taxon>
        <taxon>Cytophagia</taxon>
        <taxon>Cytophagales</taxon>
        <taxon>Spirosomataceae</taxon>
        <taxon>Runella</taxon>
    </lineage>
</organism>
<dbReference type="InterPro" id="IPR050312">
    <property type="entry name" value="IolE/XylAMocC-like"/>
</dbReference>
<comment type="caution">
    <text evidence="2">The sequence shown here is derived from an EMBL/GenBank/DDBJ whole genome shotgun (WGS) entry which is preliminary data.</text>
</comment>
<dbReference type="Gene3D" id="3.20.20.150">
    <property type="entry name" value="Divalent-metal-dependent TIM barrel enzymes"/>
    <property type="match status" value="1"/>
</dbReference>
<keyword evidence="3" id="KW-1185">Reference proteome</keyword>
<dbReference type="InterPro" id="IPR036237">
    <property type="entry name" value="Xyl_isomerase-like_sf"/>
</dbReference>
<protein>
    <submittedName>
        <fullName evidence="2">Sugar phosphate isomerase/epimerase</fullName>
    </submittedName>
</protein>
<dbReference type="RefSeq" id="WP_253524388.1">
    <property type="nucleotide sequence ID" value="NZ_JAMZEL010000001.1"/>
</dbReference>
<feature type="domain" description="Xylose isomerase-like TIM barrel" evidence="1">
    <location>
        <begin position="26"/>
        <end position="268"/>
    </location>
</feature>
<reference evidence="2 3" key="1">
    <citation type="submission" date="2022-06" db="EMBL/GenBank/DDBJ databases">
        <title>Runella sp. S5 genome sequencing.</title>
        <authorList>
            <person name="Park S."/>
        </authorList>
    </citation>
    <scope>NUCLEOTIDE SEQUENCE [LARGE SCALE GENOMIC DNA]</scope>
    <source>
        <strain evidence="2 3">S5</strain>
    </source>
</reference>
<evidence type="ECO:0000313" key="2">
    <source>
        <dbReference type="EMBL" id="MCP1381139.1"/>
    </source>
</evidence>
<dbReference type="PANTHER" id="PTHR12110:SF41">
    <property type="entry name" value="INOSOSE DEHYDRATASE"/>
    <property type="match status" value="1"/>
</dbReference>
<dbReference type="Pfam" id="PF01261">
    <property type="entry name" value="AP_endonuc_2"/>
    <property type="match status" value="1"/>
</dbReference>
<dbReference type="SUPFAM" id="SSF51658">
    <property type="entry name" value="Xylose isomerase-like"/>
    <property type="match status" value="1"/>
</dbReference>
<evidence type="ECO:0000259" key="1">
    <source>
        <dbReference type="Pfam" id="PF01261"/>
    </source>
</evidence>
<dbReference type="EMBL" id="JAMZEL010000001">
    <property type="protein sequence ID" value="MCP1381139.1"/>
    <property type="molecule type" value="Genomic_DNA"/>
</dbReference>
<proteinExistence type="predicted"/>
<gene>
    <name evidence="2" type="ORF">NCI00_01830</name>
</gene>
<sequence length="274" mass="30333">MKMSCLSVSLFAAIMNNEMTISEYARLCKNLGLDGFDLGSTLIKNHTPKYIAQLKNEIAQEGIPLIMVTTYPDFTHPEPLQREREFDFLVHDIALASALGAKFVRVTAGQAHPSTREDEGIRWAIEYLKKAAPVADKYGIRLVYENHAKPGAWEYIDFSHPPAIFLQIAAGLRETSVGINFDTANILAAGYADTIEILDAVFDKVLTIHVAETATFGQLQPVTLGTGIVPFGEIFSYLKSKNFDGWLCLEEWANKGKEGIQASVTFARQTWADA</sequence>
<dbReference type="InterPro" id="IPR013022">
    <property type="entry name" value="Xyl_isomerase-like_TIM-brl"/>
</dbReference>
<dbReference type="GO" id="GO:0016853">
    <property type="term" value="F:isomerase activity"/>
    <property type="evidence" value="ECO:0007669"/>
    <property type="project" value="UniProtKB-KW"/>
</dbReference>
<dbReference type="Proteomes" id="UP001204772">
    <property type="component" value="Unassembled WGS sequence"/>
</dbReference>
<dbReference type="PANTHER" id="PTHR12110">
    <property type="entry name" value="HYDROXYPYRUVATE ISOMERASE"/>
    <property type="match status" value="1"/>
</dbReference>
<name>A0ABT1FHD0_9BACT</name>
<evidence type="ECO:0000313" key="3">
    <source>
        <dbReference type="Proteomes" id="UP001204772"/>
    </source>
</evidence>
<keyword evidence="2" id="KW-0413">Isomerase</keyword>
<accession>A0ABT1FHD0</accession>